<reference evidence="6 7" key="1">
    <citation type="submission" date="2019-03" db="EMBL/GenBank/DDBJ databases">
        <title>Sequencing the genomes of 1000 actinobacteria strains.</title>
        <authorList>
            <person name="Klenk H.-P."/>
        </authorList>
    </citation>
    <scope>NUCLEOTIDE SEQUENCE [LARGE SCALE GENOMIC DNA]</scope>
    <source>
        <strain evidence="6 7">DSM 44969</strain>
    </source>
</reference>
<dbReference type="AlphaFoldDB" id="A0A4R1HP20"/>
<protein>
    <submittedName>
        <fullName evidence="6">Fatty-acyl-CoA synthase</fullName>
    </submittedName>
</protein>
<dbReference type="CDD" id="cd17631">
    <property type="entry name" value="FACL_FadD13-like"/>
    <property type="match status" value="1"/>
</dbReference>
<evidence type="ECO:0000259" key="4">
    <source>
        <dbReference type="Pfam" id="PF00501"/>
    </source>
</evidence>
<evidence type="ECO:0000259" key="5">
    <source>
        <dbReference type="Pfam" id="PF13193"/>
    </source>
</evidence>
<dbReference type="SUPFAM" id="SSF56801">
    <property type="entry name" value="Acetyl-CoA synthetase-like"/>
    <property type="match status" value="1"/>
</dbReference>
<feature type="domain" description="AMP-dependent synthetase/ligase" evidence="4">
    <location>
        <begin position="14"/>
        <end position="355"/>
    </location>
</feature>
<dbReference type="InterPro" id="IPR025110">
    <property type="entry name" value="AMP-bd_C"/>
</dbReference>
<dbReference type="Proteomes" id="UP000295560">
    <property type="component" value="Unassembled WGS sequence"/>
</dbReference>
<dbReference type="InterPro" id="IPR042099">
    <property type="entry name" value="ANL_N_sf"/>
</dbReference>
<evidence type="ECO:0000256" key="1">
    <source>
        <dbReference type="ARBA" id="ARBA00006432"/>
    </source>
</evidence>
<sequence>MLTLRDEGLGSWLHRRARTRADRPAWSGAGEPPVTYAEAARRCDRVAHGLARRGIRPGDRVAYLGPNHPSFLEALFATAAAGAVFVPLNTRLTVPELRHQLDDSGATLLVVAPGQDAGGLETGTVTVDDLDDGVDAGPPGLPITHADPAVILYTSGTTGAPKGAVLTHGNLTWNALDVLLDVDVRADERALVYTPLFHSAALGMVTLPVLLRGGHVALQPSFDAATVLRRVTDERITLMFGVPATYDAVAALPEFDAADLSSLRTLLCGGAPVPVATIRTWQDRGLVFLQGYGMTEASPGVLLLDAEHATRKAGSAGVPHFFTDVRVRTPDGADARPGERGEVLVRAPHLMDGYWGRPDATTEAIEEGGWFRSGDVACVDDDGYVRIVDRLKDMYVSGGENVYPAEVESAVHDFPGVADCAVVGVADERWGEVGRVVVVPAARARIDPDELVAFLRGRLAGYKVPRSVVFADHLPRTPSGKLRKNEIAATHGGRGEQSGDPGT</sequence>
<dbReference type="InterPro" id="IPR000873">
    <property type="entry name" value="AMP-dep_synth/lig_dom"/>
</dbReference>
<comment type="similarity">
    <text evidence="1">Belongs to the ATP-dependent AMP-binding enzyme family.</text>
</comment>
<keyword evidence="2" id="KW-0436">Ligase</keyword>
<evidence type="ECO:0000256" key="2">
    <source>
        <dbReference type="ARBA" id="ARBA00022598"/>
    </source>
</evidence>
<organism evidence="6 7">
    <name type="scientific">Pseudonocardia endophytica</name>
    <dbReference type="NCBI Taxonomy" id="401976"/>
    <lineage>
        <taxon>Bacteria</taxon>
        <taxon>Bacillati</taxon>
        <taxon>Actinomycetota</taxon>
        <taxon>Actinomycetes</taxon>
        <taxon>Pseudonocardiales</taxon>
        <taxon>Pseudonocardiaceae</taxon>
        <taxon>Pseudonocardia</taxon>
    </lineage>
</organism>
<name>A0A4R1HP20_PSEEN</name>
<dbReference type="PROSITE" id="PS00455">
    <property type="entry name" value="AMP_BINDING"/>
    <property type="match status" value="1"/>
</dbReference>
<comment type="caution">
    <text evidence="6">The sequence shown here is derived from an EMBL/GenBank/DDBJ whole genome shotgun (WGS) entry which is preliminary data.</text>
</comment>
<dbReference type="Gene3D" id="3.40.50.12780">
    <property type="entry name" value="N-terminal domain of ligase-like"/>
    <property type="match status" value="1"/>
</dbReference>
<proteinExistence type="inferred from homology"/>
<keyword evidence="7" id="KW-1185">Reference proteome</keyword>
<evidence type="ECO:0000313" key="6">
    <source>
        <dbReference type="EMBL" id="TCK22951.1"/>
    </source>
</evidence>
<dbReference type="EMBL" id="SMFZ01000002">
    <property type="protein sequence ID" value="TCK22951.1"/>
    <property type="molecule type" value="Genomic_DNA"/>
</dbReference>
<gene>
    <name evidence="6" type="ORF">EV378_6962</name>
</gene>
<dbReference type="Gene3D" id="3.30.300.30">
    <property type="match status" value="1"/>
</dbReference>
<evidence type="ECO:0000256" key="3">
    <source>
        <dbReference type="SAM" id="MobiDB-lite"/>
    </source>
</evidence>
<dbReference type="RefSeq" id="WP_341540462.1">
    <property type="nucleotide sequence ID" value="NZ_SMFZ01000002.1"/>
</dbReference>
<dbReference type="Pfam" id="PF00501">
    <property type="entry name" value="AMP-binding"/>
    <property type="match status" value="1"/>
</dbReference>
<accession>A0A4R1HP20</accession>
<dbReference type="GO" id="GO:0006631">
    <property type="term" value="P:fatty acid metabolic process"/>
    <property type="evidence" value="ECO:0007669"/>
    <property type="project" value="TreeGrafter"/>
</dbReference>
<dbReference type="PANTHER" id="PTHR43201:SF5">
    <property type="entry name" value="MEDIUM-CHAIN ACYL-COA LIGASE ACSF2, MITOCHONDRIAL"/>
    <property type="match status" value="1"/>
</dbReference>
<dbReference type="Pfam" id="PF13193">
    <property type="entry name" value="AMP-binding_C"/>
    <property type="match status" value="1"/>
</dbReference>
<feature type="domain" description="AMP-binding enzyme C-terminal" evidence="5">
    <location>
        <begin position="406"/>
        <end position="481"/>
    </location>
</feature>
<feature type="region of interest" description="Disordered" evidence="3">
    <location>
        <begin position="480"/>
        <end position="503"/>
    </location>
</feature>
<dbReference type="GO" id="GO:0031956">
    <property type="term" value="F:medium-chain fatty acid-CoA ligase activity"/>
    <property type="evidence" value="ECO:0007669"/>
    <property type="project" value="TreeGrafter"/>
</dbReference>
<dbReference type="InterPro" id="IPR020845">
    <property type="entry name" value="AMP-binding_CS"/>
</dbReference>
<evidence type="ECO:0000313" key="7">
    <source>
        <dbReference type="Proteomes" id="UP000295560"/>
    </source>
</evidence>
<dbReference type="InterPro" id="IPR045851">
    <property type="entry name" value="AMP-bd_C_sf"/>
</dbReference>
<dbReference type="PANTHER" id="PTHR43201">
    <property type="entry name" value="ACYL-COA SYNTHETASE"/>
    <property type="match status" value="1"/>
</dbReference>